<dbReference type="GO" id="GO:0051131">
    <property type="term" value="P:chaperone-mediated protein complex assembly"/>
    <property type="evidence" value="ECO:0007669"/>
    <property type="project" value="InterPro"/>
</dbReference>
<keyword evidence="1" id="KW-0534">Nitrate assimilation</keyword>
<dbReference type="EMBL" id="JACHEP010000016">
    <property type="protein sequence ID" value="MBB5325449.1"/>
    <property type="molecule type" value="Genomic_DNA"/>
</dbReference>
<sequence>MNYEQAQTVFQCASYLLSYPDDEWYRELDGCLQVIDDLPHRQIVQNIKKFIEYIQTLPARERIETYVYTFDFGKKTNLYVTYMNTGEQRERGLELLALKQQYKAAGFDVTDKELPDYLPLMLEFASQAEQQYVVPIFQKYWRNIEEIRNQLIASENYYTAVFNIIFMALEEIGVKPLPKGSV</sequence>
<protein>
    <submittedName>
        <fullName evidence="2">Nitrate reductase delta subunit</fullName>
    </submittedName>
</protein>
<name>A0A7W8ITI2_9BACL</name>
<gene>
    <name evidence="2" type="ORF">HNQ34_002550</name>
</gene>
<comment type="caution">
    <text evidence="2">The sequence shown here is derived from an EMBL/GenBank/DDBJ whole genome shotgun (WGS) entry which is preliminary data.</text>
</comment>
<evidence type="ECO:0000256" key="1">
    <source>
        <dbReference type="ARBA" id="ARBA00023063"/>
    </source>
</evidence>
<reference evidence="2 3" key="1">
    <citation type="submission" date="2020-08" db="EMBL/GenBank/DDBJ databases">
        <title>Genomic Encyclopedia of Type Strains, Phase IV (KMG-IV): sequencing the most valuable type-strain genomes for metagenomic binning, comparative biology and taxonomic classification.</title>
        <authorList>
            <person name="Goeker M."/>
        </authorList>
    </citation>
    <scope>NUCLEOTIDE SEQUENCE [LARGE SCALE GENOMIC DNA]</scope>
    <source>
        <strain evidence="2 3">DSM 16325</strain>
    </source>
</reference>
<accession>A0A7W8ITI2</accession>
<dbReference type="SUPFAM" id="SSF89155">
    <property type="entry name" value="TorD-like"/>
    <property type="match status" value="1"/>
</dbReference>
<dbReference type="RefSeq" id="WP_183254997.1">
    <property type="nucleotide sequence ID" value="NZ_JACHEP010000016.1"/>
</dbReference>
<dbReference type="InterPro" id="IPR003765">
    <property type="entry name" value="NO3_reductase_chaperone_NarJ"/>
</dbReference>
<dbReference type="Pfam" id="PF02613">
    <property type="entry name" value="Nitrate_red_del"/>
    <property type="match status" value="1"/>
</dbReference>
<dbReference type="PANTHER" id="PTHR43680">
    <property type="entry name" value="NITRATE REDUCTASE MOLYBDENUM COFACTOR ASSEMBLY CHAPERONE"/>
    <property type="match status" value="1"/>
</dbReference>
<evidence type="ECO:0000313" key="3">
    <source>
        <dbReference type="Proteomes" id="UP000520011"/>
    </source>
</evidence>
<keyword evidence="3" id="KW-1185">Reference proteome</keyword>
<dbReference type="GO" id="GO:0042128">
    <property type="term" value="P:nitrate assimilation"/>
    <property type="evidence" value="ECO:0007669"/>
    <property type="project" value="UniProtKB-KW"/>
</dbReference>
<organism evidence="2 3">
    <name type="scientific">Anoxybacteroides tepidamans</name>
    <dbReference type="NCBI Taxonomy" id="265948"/>
    <lineage>
        <taxon>Bacteria</taxon>
        <taxon>Bacillati</taxon>
        <taxon>Bacillota</taxon>
        <taxon>Bacilli</taxon>
        <taxon>Bacillales</taxon>
        <taxon>Anoxybacillaceae</taxon>
        <taxon>Anoxybacteroides</taxon>
    </lineage>
</organism>
<evidence type="ECO:0000313" key="2">
    <source>
        <dbReference type="EMBL" id="MBB5325449.1"/>
    </source>
</evidence>
<dbReference type="InterPro" id="IPR036411">
    <property type="entry name" value="TorD-like_sf"/>
</dbReference>
<dbReference type="PANTHER" id="PTHR43680:SF2">
    <property type="entry name" value="NITRATE REDUCTASE MOLYBDENUM COFACTOR ASSEMBLY CHAPERONE NARJ"/>
    <property type="match status" value="1"/>
</dbReference>
<dbReference type="GO" id="GO:0016530">
    <property type="term" value="F:metallochaperone activity"/>
    <property type="evidence" value="ECO:0007669"/>
    <property type="project" value="TreeGrafter"/>
</dbReference>
<dbReference type="GO" id="GO:0051082">
    <property type="term" value="F:unfolded protein binding"/>
    <property type="evidence" value="ECO:0007669"/>
    <property type="project" value="InterPro"/>
</dbReference>
<dbReference type="AlphaFoldDB" id="A0A7W8ITI2"/>
<dbReference type="NCBIfam" id="TIGR00684">
    <property type="entry name" value="narJ"/>
    <property type="match status" value="1"/>
</dbReference>
<dbReference type="Proteomes" id="UP000520011">
    <property type="component" value="Unassembled WGS sequence"/>
</dbReference>
<dbReference type="Gene3D" id="1.10.3480.10">
    <property type="entry name" value="TorD-like"/>
    <property type="match status" value="1"/>
</dbReference>
<dbReference type="InterPro" id="IPR020945">
    <property type="entry name" value="DMSO/NO3_reduct_chaperone"/>
</dbReference>
<proteinExistence type="predicted"/>